<evidence type="ECO:0008006" key="7">
    <source>
        <dbReference type="Google" id="ProtNLM"/>
    </source>
</evidence>
<dbReference type="Proteomes" id="UP000596742">
    <property type="component" value="Unassembled WGS sequence"/>
</dbReference>
<evidence type="ECO:0000259" key="3">
    <source>
        <dbReference type="PROSITE" id="PS50835"/>
    </source>
</evidence>
<organism evidence="5 6">
    <name type="scientific">Mytilus galloprovincialis</name>
    <name type="common">Mediterranean mussel</name>
    <dbReference type="NCBI Taxonomy" id="29158"/>
    <lineage>
        <taxon>Eukaryota</taxon>
        <taxon>Metazoa</taxon>
        <taxon>Spiralia</taxon>
        <taxon>Lophotrochozoa</taxon>
        <taxon>Mollusca</taxon>
        <taxon>Bivalvia</taxon>
        <taxon>Autobranchia</taxon>
        <taxon>Pteriomorphia</taxon>
        <taxon>Mytilida</taxon>
        <taxon>Mytiloidea</taxon>
        <taxon>Mytilidae</taxon>
        <taxon>Mytilinae</taxon>
        <taxon>Mytilus</taxon>
    </lineage>
</organism>
<dbReference type="GO" id="GO:0005886">
    <property type="term" value="C:plasma membrane"/>
    <property type="evidence" value="ECO:0007669"/>
    <property type="project" value="TreeGrafter"/>
</dbReference>
<dbReference type="InterPro" id="IPR013783">
    <property type="entry name" value="Ig-like_fold"/>
</dbReference>
<dbReference type="CDD" id="cd00096">
    <property type="entry name" value="Ig"/>
    <property type="match status" value="1"/>
</dbReference>
<dbReference type="GO" id="GO:0030424">
    <property type="term" value="C:axon"/>
    <property type="evidence" value="ECO:0007669"/>
    <property type="project" value="TreeGrafter"/>
</dbReference>
<dbReference type="Gene3D" id="3.90.1720.10">
    <property type="entry name" value="endopeptidase domain like (from Nostoc punctiforme)"/>
    <property type="match status" value="1"/>
</dbReference>
<keyword evidence="6" id="KW-1185">Reference proteome</keyword>
<dbReference type="InterPro" id="IPR050958">
    <property type="entry name" value="Cell_Adh-Cytoskel_Orgn"/>
</dbReference>
<dbReference type="EMBL" id="UYJE01008898">
    <property type="protein sequence ID" value="VDI68377.1"/>
    <property type="molecule type" value="Genomic_DNA"/>
</dbReference>
<dbReference type="InterPro" id="IPR036179">
    <property type="entry name" value="Ig-like_dom_sf"/>
</dbReference>
<feature type="domain" description="Ig-like" evidence="3">
    <location>
        <begin position="119"/>
        <end position="210"/>
    </location>
</feature>
<dbReference type="Pfam" id="PF13927">
    <property type="entry name" value="Ig_3"/>
    <property type="match status" value="2"/>
</dbReference>
<name>A0A8B6GSW6_MYTGA</name>
<dbReference type="InterPro" id="IPR007053">
    <property type="entry name" value="LRAT_dom"/>
</dbReference>
<feature type="domain" description="Ig-like" evidence="3">
    <location>
        <begin position="18"/>
        <end position="113"/>
    </location>
</feature>
<dbReference type="InterPro" id="IPR007110">
    <property type="entry name" value="Ig-like_dom"/>
</dbReference>
<reference evidence="5" key="1">
    <citation type="submission" date="2018-11" db="EMBL/GenBank/DDBJ databases">
        <authorList>
            <person name="Alioto T."/>
            <person name="Alioto T."/>
        </authorList>
    </citation>
    <scope>NUCLEOTIDE SEQUENCE</scope>
</reference>
<protein>
    <recommendedName>
        <fullName evidence="7">LRAT domain-containing protein</fullName>
    </recommendedName>
</protein>
<dbReference type="PANTHER" id="PTHR45080:SF8">
    <property type="entry name" value="IG-LIKE DOMAIN-CONTAINING PROTEIN"/>
    <property type="match status" value="1"/>
</dbReference>
<dbReference type="SUPFAM" id="SSF48726">
    <property type="entry name" value="Immunoglobulin"/>
    <property type="match status" value="2"/>
</dbReference>
<proteinExistence type="predicted"/>
<dbReference type="AlphaFoldDB" id="A0A8B6GSW6"/>
<evidence type="ECO:0000256" key="2">
    <source>
        <dbReference type="ARBA" id="ARBA00023157"/>
    </source>
</evidence>
<feature type="domain" description="LRAT" evidence="4">
    <location>
        <begin position="260"/>
        <end position="379"/>
    </location>
</feature>
<evidence type="ECO:0000256" key="1">
    <source>
        <dbReference type="ARBA" id="ARBA00022729"/>
    </source>
</evidence>
<dbReference type="OrthoDB" id="6104183at2759"/>
<dbReference type="GO" id="GO:0008046">
    <property type="term" value="F:axon guidance receptor activity"/>
    <property type="evidence" value="ECO:0007669"/>
    <property type="project" value="TreeGrafter"/>
</dbReference>
<accession>A0A8B6GSW6</accession>
<dbReference type="PANTHER" id="PTHR45080">
    <property type="entry name" value="CONTACTIN 5"/>
    <property type="match status" value="1"/>
</dbReference>
<gene>
    <name evidence="5" type="ORF">MGAL_10B069369</name>
</gene>
<dbReference type="GO" id="GO:0007156">
    <property type="term" value="P:homophilic cell adhesion via plasma membrane adhesion molecules"/>
    <property type="evidence" value="ECO:0007669"/>
    <property type="project" value="TreeGrafter"/>
</dbReference>
<comment type="caution">
    <text evidence="5">The sequence shown here is derived from an EMBL/GenBank/DDBJ whole genome shotgun (WGS) entry which is preliminary data.</text>
</comment>
<keyword evidence="1" id="KW-0732">Signal</keyword>
<dbReference type="GO" id="GO:0050808">
    <property type="term" value="P:synapse organization"/>
    <property type="evidence" value="ECO:0007669"/>
    <property type="project" value="TreeGrafter"/>
</dbReference>
<dbReference type="PROSITE" id="PS51934">
    <property type="entry name" value="LRAT"/>
    <property type="match status" value="1"/>
</dbReference>
<evidence type="ECO:0000313" key="6">
    <source>
        <dbReference type="Proteomes" id="UP000596742"/>
    </source>
</evidence>
<evidence type="ECO:0000313" key="5">
    <source>
        <dbReference type="EMBL" id="VDI68377.1"/>
    </source>
</evidence>
<dbReference type="InterPro" id="IPR003598">
    <property type="entry name" value="Ig_sub2"/>
</dbReference>
<dbReference type="SMART" id="SM00409">
    <property type="entry name" value="IG"/>
    <property type="match status" value="2"/>
</dbReference>
<dbReference type="Gene3D" id="2.60.40.10">
    <property type="entry name" value="Immunoglobulins"/>
    <property type="match status" value="2"/>
</dbReference>
<dbReference type="PROSITE" id="PS50835">
    <property type="entry name" value="IG_LIKE"/>
    <property type="match status" value="2"/>
</dbReference>
<dbReference type="InterPro" id="IPR003599">
    <property type="entry name" value="Ig_sub"/>
</dbReference>
<keyword evidence="2" id="KW-1015">Disulfide bond</keyword>
<dbReference type="GO" id="GO:0043025">
    <property type="term" value="C:neuronal cell body"/>
    <property type="evidence" value="ECO:0007669"/>
    <property type="project" value="TreeGrafter"/>
</dbReference>
<evidence type="ECO:0000259" key="4">
    <source>
        <dbReference type="PROSITE" id="PS51934"/>
    </source>
</evidence>
<dbReference type="Pfam" id="PF04970">
    <property type="entry name" value="LRAT"/>
    <property type="match status" value="1"/>
</dbReference>
<dbReference type="SMART" id="SM00408">
    <property type="entry name" value="IGc2"/>
    <property type="match status" value="2"/>
</dbReference>
<sequence>MSKPYEAVNPSKYFKGKPTVTIITKDCSVRMKSNVTLSCTVNANPTFDLITWTKKTNGPKIVIRDSINTSSKYHGSNSENLTIHGVDESDSGEYICTARNVYGMGHSRPVTIQMTKGIPEINVDQTDFIVKFKSSFTLSCNITAHPKVQKVRWRKLKDGKEEIIQNSSKYNGLESENLTINDVEDNDEGKYICKARNILGTGQSKPIRLTVIGGLQDIRKTVVDFERKPKMEDLRILKKERQLNVQKDLKIGLEVAFGRINVRNSYAYKHHGIIISICYISNTFEIVELTADNTTGNLSVAIVGKCLEPKVVKKSIHFEHNGLFYYDYSNGSFLDDIIKERAEMLVRIFDRTDLKYHLYDFNCEHFASYCATGVAYSGQIPDVNKKATEALDEM</sequence>